<dbReference type="SUPFAM" id="SSF54637">
    <property type="entry name" value="Thioesterase/thiol ester dehydrase-isomerase"/>
    <property type="match status" value="1"/>
</dbReference>
<evidence type="ECO:0000313" key="2">
    <source>
        <dbReference type="Proteomes" id="UP000062260"/>
    </source>
</evidence>
<dbReference type="Gene3D" id="3.10.129.10">
    <property type="entry name" value="Hotdog Thioesterase"/>
    <property type="match status" value="1"/>
</dbReference>
<name>A0A109RHC1_9LACT</name>
<reference evidence="2" key="2">
    <citation type="submission" date="2016-01" db="EMBL/GenBank/DDBJ databases">
        <title>Six Aerococcus type strain genome sequencing and assembly using PacBio and Illumina Hiseq.</title>
        <authorList>
            <person name="Carkaci D."/>
            <person name="Dargis R."/>
            <person name="Nielsen X.C."/>
            <person name="Skovgaard O."/>
            <person name="Fuursted K."/>
            <person name="Christensen J.J."/>
        </authorList>
    </citation>
    <scope>NUCLEOTIDE SEQUENCE [LARGE SCALE GENOMIC DNA]</scope>
    <source>
        <strain evidence="2">CCUG42038B</strain>
    </source>
</reference>
<sequence length="140" mass="15457">MLKPGMTTGKFDYQFSQSDIDAFNQAIGIDAGHPLTGQAALTLPIKLMTSVNLPWQEEIPQPLIHGRQSFTYHQTIQANKTYQIEISISSVRPMTANGQDTLMFEQIIAGWDQDQVVFQAKSLLIGYLSNQGGPAHEAHA</sequence>
<keyword evidence="2" id="KW-1185">Reference proteome</keyword>
<protein>
    <submittedName>
        <fullName evidence="1">Uncharacterized protein</fullName>
    </submittedName>
</protein>
<dbReference type="RefSeq" id="WP_067979775.1">
    <property type="nucleotide sequence ID" value="NZ_CP014163.1"/>
</dbReference>
<dbReference type="STRING" id="128944.AWM75_06415"/>
<dbReference type="KEGG" id="auh:AWM75_06415"/>
<reference evidence="1 2" key="1">
    <citation type="journal article" date="2016" name="Genome Announc.">
        <title>Complete Genome Sequences of Aerococcus christensenii CCUG 28831T, Aerococcus sanguinicola CCUG 43001T, Aerococcus urinae CCUG 36881T, Aerococcus urinaeequi CCUG 28094T, Aerococcus urinaehominis CCUG 42038 BT, and Aerococcus viridans CCUG 4311T.</title>
        <authorList>
            <person name="Carkaci D."/>
            <person name="Dargis R."/>
            <person name="Nielsen X.C."/>
            <person name="Skovgaard O."/>
            <person name="Fuursted K."/>
            <person name="Christensen J.J."/>
        </authorList>
    </citation>
    <scope>NUCLEOTIDE SEQUENCE [LARGE SCALE GENOMIC DNA]</scope>
    <source>
        <strain evidence="1 2">CCUG42038B</strain>
    </source>
</reference>
<gene>
    <name evidence="1" type="ORF">AWM75_06415</name>
</gene>
<evidence type="ECO:0000313" key="1">
    <source>
        <dbReference type="EMBL" id="AMB99636.1"/>
    </source>
</evidence>
<organism evidence="1 2">
    <name type="scientific">Aerococcus urinaehominis</name>
    <dbReference type="NCBI Taxonomy" id="128944"/>
    <lineage>
        <taxon>Bacteria</taxon>
        <taxon>Bacillati</taxon>
        <taxon>Bacillota</taxon>
        <taxon>Bacilli</taxon>
        <taxon>Lactobacillales</taxon>
        <taxon>Aerococcaceae</taxon>
        <taxon>Aerococcus</taxon>
    </lineage>
</organism>
<dbReference type="AlphaFoldDB" id="A0A109RHC1"/>
<dbReference type="OrthoDB" id="160199at2"/>
<accession>A0A109RHC1</accession>
<dbReference type="InterPro" id="IPR029069">
    <property type="entry name" value="HotDog_dom_sf"/>
</dbReference>
<proteinExistence type="predicted"/>
<dbReference type="Proteomes" id="UP000062260">
    <property type="component" value="Chromosome"/>
</dbReference>
<dbReference type="EMBL" id="CP014163">
    <property type="protein sequence ID" value="AMB99636.1"/>
    <property type="molecule type" value="Genomic_DNA"/>
</dbReference>